<dbReference type="AlphaFoldDB" id="S6A1I1"/>
<dbReference type="InterPro" id="IPR000014">
    <property type="entry name" value="PAS"/>
</dbReference>
<sequence length="199" mass="23175">MEQDERSLIEHHFSMLREIFDAIDDMIFVAKSDGCSFRYIWANKAACRTIGMDNVTGKRFEDVLSPERAAKIKENYKQAAQMKTTITYEDEMETSNGWKHYETVLTPLDGEGDWHRWFVAVVRDVTERKMKERELQKMKEQLEASRKRYKTFLEHLPGGVLVFNQEGMVIYANISAVQLLGAKQKSDIVGIPMRKICRD</sequence>
<evidence type="ECO:0000256" key="1">
    <source>
        <dbReference type="SAM" id="Coils"/>
    </source>
</evidence>
<dbReference type="EMBL" id="CP006254">
    <property type="protein sequence ID" value="AGT31791.1"/>
    <property type="molecule type" value="Genomic_DNA"/>
</dbReference>
<dbReference type="PROSITE" id="PS50112">
    <property type="entry name" value="PAS"/>
    <property type="match status" value="1"/>
</dbReference>
<evidence type="ECO:0008006" key="6">
    <source>
        <dbReference type="Google" id="ProtNLM"/>
    </source>
</evidence>
<evidence type="ECO:0000259" key="2">
    <source>
        <dbReference type="PROSITE" id="PS50112"/>
    </source>
</evidence>
<evidence type="ECO:0000259" key="3">
    <source>
        <dbReference type="PROSITE" id="PS50113"/>
    </source>
</evidence>
<dbReference type="Pfam" id="PF08448">
    <property type="entry name" value="PAS_4"/>
    <property type="match status" value="1"/>
</dbReference>
<dbReference type="InterPro" id="IPR052155">
    <property type="entry name" value="Biofilm_reg_signaling"/>
</dbReference>
<dbReference type="PROSITE" id="PS50113">
    <property type="entry name" value="PAC"/>
    <property type="match status" value="1"/>
</dbReference>
<dbReference type="InterPro" id="IPR000700">
    <property type="entry name" value="PAS-assoc_C"/>
</dbReference>
<dbReference type="KEGG" id="gjf:M493_07530"/>
<dbReference type="Pfam" id="PF13188">
    <property type="entry name" value="PAS_8"/>
    <property type="match status" value="1"/>
</dbReference>
<evidence type="ECO:0000313" key="5">
    <source>
        <dbReference type="Proteomes" id="UP000015500"/>
    </source>
</evidence>
<dbReference type="PATRIC" id="fig|1345697.3.peg.1425"/>
<protein>
    <recommendedName>
        <fullName evidence="6">PAS domain S-box protein</fullName>
    </recommendedName>
</protein>
<keyword evidence="5" id="KW-1185">Reference proteome</keyword>
<dbReference type="InterPro" id="IPR035965">
    <property type="entry name" value="PAS-like_dom_sf"/>
</dbReference>
<dbReference type="RefSeq" id="WP_020959601.1">
    <property type="nucleotide sequence ID" value="NC_022080.4"/>
</dbReference>
<proteinExistence type="predicted"/>
<dbReference type="PANTHER" id="PTHR44757">
    <property type="entry name" value="DIGUANYLATE CYCLASE DGCP"/>
    <property type="match status" value="1"/>
</dbReference>
<feature type="coiled-coil region" evidence="1">
    <location>
        <begin position="128"/>
        <end position="155"/>
    </location>
</feature>
<keyword evidence="1" id="KW-0175">Coiled coil</keyword>
<reference evidence="4 5" key="1">
    <citation type="journal article" date="2014" name="Genome Announc.">
        <title>Complete Genome Sequence of the Thermophilic Polychlorinated Biphenyl Degrader Geobacillus sp. Strain JF8 (NBRC 109937).</title>
        <authorList>
            <person name="Shintani M."/>
            <person name="Ohtsubo Y."/>
            <person name="Fukuda K."/>
            <person name="Hosoyama A."/>
            <person name="Ohji S."/>
            <person name="Yamazoe A."/>
            <person name="Fujita N."/>
            <person name="Nagata Y."/>
            <person name="Tsuda M."/>
            <person name="Hatta T."/>
            <person name="Kimbara K."/>
        </authorList>
    </citation>
    <scope>NUCLEOTIDE SEQUENCE [LARGE SCALE GENOMIC DNA]</scope>
    <source>
        <strain evidence="4 5">JF8</strain>
    </source>
</reference>
<dbReference type="InterPro" id="IPR013656">
    <property type="entry name" value="PAS_4"/>
</dbReference>
<accession>S6A1I1</accession>
<dbReference type="SUPFAM" id="SSF55785">
    <property type="entry name" value="PYP-like sensor domain (PAS domain)"/>
    <property type="match status" value="2"/>
</dbReference>
<feature type="domain" description="PAS" evidence="2">
    <location>
        <begin position="145"/>
        <end position="181"/>
    </location>
</feature>
<dbReference type="Gene3D" id="3.30.450.20">
    <property type="entry name" value="PAS domain"/>
    <property type="match status" value="2"/>
</dbReference>
<organism evidence="4 5">
    <name type="scientific">Geobacillus genomosp. 3</name>
    <dbReference type="NCBI Taxonomy" id="1921421"/>
    <lineage>
        <taxon>Bacteria</taxon>
        <taxon>Bacillati</taxon>
        <taxon>Bacillota</taxon>
        <taxon>Bacilli</taxon>
        <taxon>Bacillales</taxon>
        <taxon>Anoxybacillaceae</taxon>
        <taxon>Geobacillus</taxon>
    </lineage>
</organism>
<dbReference type="HOGENOM" id="CLU_1370476_0_0_9"/>
<gene>
    <name evidence="4" type="ORF">M493_07530</name>
</gene>
<dbReference type="PANTHER" id="PTHR44757:SF2">
    <property type="entry name" value="BIOFILM ARCHITECTURE MAINTENANCE PROTEIN MBAA"/>
    <property type="match status" value="1"/>
</dbReference>
<dbReference type="NCBIfam" id="TIGR00229">
    <property type="entry name" value="sensory_box"/>
    <property type="match status" value="1"/>
</dbReference>
<name>S6A1I1_GEOG3</name>
<feature type="domain" description="PAC" evidence="3">
    <location>
        <begin position="86"/>
        <end position="137"/>
    </location>
</feature>
<dbReference type="Proteomes" id="UP000015500">
    <property type="component" value="Chromosome"/>
</dbReference>
<dbReference type="STRING" id="1921421.M493_07530"/>
<evidence type="ECO:0000313" key="4">
    <source>
        <dbReference type="EMBL" id="AGT31791.1"/>
    </source>
</evidence>